<proteinExistence type="predicted"/>
<feature type="domain" description="ABC transporter" evidence="4">
    <location>
        <begin position="1"/>
        <end position="220"/>
    </location>
</feature>
<dbReference type="Gene3D" id="3.40.50.300">
    <property type="entry name" value="P-loop containing nucleotide triphosphate hydrolases"/>
    <property type="match status" value="1"/>
</dbReference>
<keyword evidence="1" id="KW-0813">Transport</keyword>
<name>A0AAU0UN59_9FIRM</name>
<accession>A0AAU0UN59</accession>
<dbReference type="InterPro" id="IPR003439">
    <property type="entry name" value="ABC_transporter-like_ATP-bd"/>
</dbReference>
<dbReference type="SUPFAM" id="SSF52540">
    <property type="entry name" value="P-loop containing nucleoside triphosphate hydrolases"/>
    <property type="match status" value="1"/>
</dbReference>
<protein>
    <submittedName>
        <fullName evidence="5">ABC transporter ATP-binding protein</fullName>
    </submittedName>
</protein>
<dbReference type="Pfam" id="PF00005">
    <property type="entry name" value="ABC_tran"/>
    <property type="match status" value="1"/>
</dbReference>
<dbReference type="PROSITE" id="PS50893">
    <property type="entry name" value="ABC_TRANSPORTER_2"/>
    <property type="match status" value="1"/>
</dbReference>
<dbReference type="Proteomes" id="UP001329915">
    <property type="component" value="Chromosome"/>
</dbReference>
<dbReference type="CDD" id="cd03293">
    <property type="entry name" value="ABC_NrtD_SsuB_transporters"/>
    <property type="match status" value="1"/>
</dbReference>
<dbReference type="InterPro" id="IPR003593">
    <property type="entry name" value="AAA+_ATPase"/>
</dbReference>
<dbReference type="GO" id="GO:0016887">
    <property type="term" value="F:ATP hydrolysis activity"/>
    <property type="evidence" value="ECO:0007669"/>
    <property type="project" value="InterPro"/>
</dbReference>
<dbReference type="PROSITE" id="PS00211">
    <property type="entry name" value="ABC_TRANSPORTER_1"/>
    <property type="match status" value="1"/>
</dbReference>
<dbReference type="EMBL" id="CP121694">
    <property type="protein sequence ID" value="WRO21621.1"/>
    <property type="molecule type" value="Genomic_DNA"/>
</dbReference>
<sequence>MEGETEALKNVSFSIKEGEFVAILGPSGCGKTTILSLLAGLFPPTTGSLSILGKEITSPSRKVGYMLQQDYLLKWRTIEQNIMLGLEIRRQLNKESQRYALEMLDEMELSNYKDHYPNQLSGGMRQRVALVRTLAAKPFILLLDEPFSALDYTTRLRLEDLVLDTLRRRQKTAILVTHDIAEAIAMADRIIVMASSPGRIKNIIEIPVPLRDPLPFASRDVPHFQKYFQAIWKEMNEHEQENG</sequence>
<evidence type="ECO:0000256" key="2">
    <source>
        <dbReference type="ARBA" id="ARBA00022741"/>
    </source>
</evidence>
<keyword evidence="3 5" id="KW-0067">ATP-binding</keyword>
<gene>
    <name evidence="5" type="ORF">MFMK1_001431</name>
</gene>
<organism evidence="5 6">
    <name type="scientific">Metallumcola ferriviriculae</name>
    <dbReference type="NCBI Taxonomy" id="3039180"/>
    <lineage>
        <taxon>Bacteria</taxon>
        <taxon>Bacillati</taxon>
        <taxon>Bacillota</taxon>
        <taxon>Clostridia</taxon>
        <taxon>Neomoorellales</taxon>
        <taxon>Desulfitibacteraceae</taxon>
        <taxon>Metallumcola</taxon>
    </lineage>
</organism>
<evidence type="ECO:0000313" key="6">
    <source>
        <dbReference type="Proteomes" id="UP001329915"/>
    </source>
</evidence>
<dbReference type="RefSeq" id="WP_428846302.1">
    <property type="nucleotide sequence ID" value="NZ_CP121694.1"/>
</dbReference>
<keyword evidence="6" id="KW-1185">Reference proteome</keyword>
<dbReference type="InterPro" id="IPR050166">
    <property type="entry name" value="ABC_transporter_ATP-bind"/>
</dbReference>
<dbReference type="PANTHER" id="PTHR42788">
    <property type="entry name" value="TAURINE IMPORT ATP-BINDING PROTEIN-RELATED"/>
    <property type="match status" value="1"/>
</dbReference>
<keyword evidence="2" id="KW-0547">Nucleotide-binding</keyword>
<dbReference type="PANTHER" id="PTHR42788:SF21">
    <property type="entry name" value="ABC TRANSPORTER ATP-BINDING PROTEIN"/>
    <property type="match status" value="1"/>
</dbReference>
<evidence type="ECO:0000313" key="5">
    <source>
        <dbReference type="EMBL" id="WRO21621.1"/>
    </source>
</evidence>
<dbReference type="KEGG" id="dbc:MFMK1_001431"/>
<evidence type="ECO:0000259" key="4">
    <source>
        <dbReference type="PROSITE" id="PS50893"/>
    </source>
</evidence>
<dbReference type="InterPro" id="IPR017871">
    <property type="entry name" value="ABC_transporter-like_CS"/>
</dbReference>
<dbReference type="AlphaFoldDB" id="A0AAU0UN59"/>
<dbReference type="GO" id="GO:0005524">
    <property type="term" value="F:ATP binding"/>
    <property type="evidence" value="ECO:0007669"/>
    <property type="project" value="UniProtKB-KW"/>
</dbReference>
<evidence type="ECO:0000256" key="3">
    <source>
        <dbReference type="ARBA" id="ARBA00022840"/>
    </source>
</evidence>
<dbReference type="InterPro" id="IPR027417">
    <property type="entry name" value="P-loop_NTPase"/>
</dbReference>
<dbReference type="SMART" id="SM00382">
    <property type="entry name" value="AAA"/>
    <property type="match status" value="1"/>
</dbReference>
<evidence type="ECO:0000256" key="1">
    <source>
        <dbReference type="ARBA" id="ARBA00022448"/>
    </source>
</evidence>
<reference evidence="5 6" key="1">
    <citation type="submission" date="2023-04" db="EMBL/GenBank/DDBJ databases">
        <authorList>
            <person name="Hsu D."/>
        </authorList>
    </citation>
    <scope>NUCLEOTIDE SEQUENCE [LARGE SCALE GENOMIC DNA]</scope>
    <source>
        <strain evidence="5 6">MK1</strain>
    </source>
</reference>